<proteinExistence type="predicted"/>
<keyword evidence="5" id="KW-0560">Oxidoreductase</keyword>
<keyword evidence="7" id="KW-1185">Reference proteome</keyword>
<dbReference type="Proteomes" id="UP000658131">
    <property type="component" value="Unassembled WGS sequence"/>
</dbReference>
<dbReference type="CDD" id="cd04730">
    <property type="entry name" value="NPD_like"/>
    <property type="match status" value="1"/>
</dbReference>
<keyword evidence="3" id="KW-0285">Flavoprotein</keyword>
<dbReference type="EMBL" id="JACRTB010000009">
    <property type="protein sequence ID" value="MBC8576129.1"/>
    <property type="molecule type" value="Genomic_DNA"/>
</dbReference>
<dbReference type="NCBIfam" id="TIGR03151">
    <property type="entry name" value="enACPred_II"/>
    <property type="match status" value="1"/>
</dbReference>
<keyword evidence="4" id="KW-0288">FMN</keyword>
<evidence type="ECO:0000256" key="4">
    <source>
        <dbReference type="ARBA" id="ARBA00022643"/>
    </source>
</evidence>
<dbReference type="PANTHER" id="PTHR32332:SF20">
    <property type="entry name" value="2-NITROPROPANE DIOXYGENASE-LIKE PROTEIN"/>
    <property type="match status" value="1"/>
</dbReference>
<gene>
    <name evidence="6" type="primary">fabK</name>
    <name evidence="6" type="ORF">H8717_06880</name>
</gene>
<dbReference type="Gene3D" id="3.20.20.70">
    <property type="entry name" value="Aldolase class I"/>
    <property type="match status" value="1"/>
</dbReference>
<name>A0ABR7NI88_9FIRM</name>
<evidence type="ECO:0000256" key="3">
    <source>
        <dbReference type="ARBA" id="ARBA00022630"/>
    </source>
</evidence>
<accession>A0ABR7NI88</accession>
<evidence type="ECO:0000256" key="5">
    <source>
        <dbReference type="ARBA" id="ARBA00023002"/>
    </source>
</evidence>
<organism evidence="6 7">
    <name type="scientific">Yanshouia hominis</name>
    <dbReference type="NCBI Taxonomy" id="2763673"/>
    <lineage>
        <taxon>Bacteria</taxon>
        <taxon>Bacillati</taxon>
        <taxon>Bacillota</taxon>
        <taxon>Clostridia</taxon>
        <taxon>Eubacteriales</taxon>
        <taxon>Oscillospiraceae</taxon>
        <taxon>Yanshouia</taxon>
    </lineage>
</organism>
<evidence type="ECO:0000256" key="1">
    <source>
        <dbReference type="ARBA" id="ARBA00003535"/>
    </source>
</evidence>
<evidence type="ECO:0000313" key="7">
    <source>
        <dbReference type="Proteomes" id="UP000658131"/>
    </source>
</evidence>
<comment type="caution">
    <text evidence="6">The sequence shown here is derived from an EMBL/GenBank/DDBJ whole genome shotgun (WGS) entry which is preliminary data.</text>
</comment>
<dbReference type="InterPro" id="IPR017569">
    <property type="entry name" value="Enoyl_ACP_red-II_put"/>
</dbReference>
<reference evidence="6 7" key="1">
    <citation type="submission" date="2020-08" db="EMBL/GenBank/DDBJ databases">
        <title>Genome public.</title>
        <authorList>
            <person name="Liu C."/>
            <person name="Sun Q."/>
        </authorList>
    </citation>
    <scope>NUCLEOTIDE SEQUENCE [LARGE SCALE GENOMIC DNA]</scope>
    <source>
        <strain evidence="6 7">BX1</strain>
    </source>
</reference>
<comment type="function">
    <text evidence="1">Nitronate monooxygenase that uses molecular oxygen to catalyze the oxidative denitrification of alkyl nitronates. Acts on propionate 3-nitronate (P3N), the presumed physiological substrate. Probably functions in the detoxification of P3N, a metabolic poison produced by plants and fungi as a defense mechanism.</text>
</comment>
<sequence length="315" mass="33090">MMKTPLCGLLGIEAPIIQGGMAWVADADLAAAVSNAGGLGLISAMNADAEWLRTQIRKAKAMTDRPFGVNIMLMSPFADQVAQVVVEEGIKVVTTGAGSPGKYMPAWKEAGITVLPVVASVAYAKIAQRSGATAVIAEGCESGGHIGELTTMALVPQVVDAVDLPVIAAGGIGDGRGMAAALMLGAIGVQMGTRFLTAHECNVHPIYKERVLKAKDIDTIATGKRLGHPVRCLKTPFSREIMKLEADSNVPAAELEAMGVGALRKAVQEGDLEHGTFMSGQIAGMMHKEQSCAEIIREMMDETEQILRGAAKWVK</sequence>
<dbReference type="Pfam" id="PF03060">
    <property type="entry name" value="NMO"/>
    <property type="match status" value="1"/>
</dbReference>
<dbReference type="InterPro" id="IPR004136">
    <property type="entry name" value="NMO"/>
</dbReference>
<dbReference type="InterPro" id="IPR013785">
    <property type="entry name" value="Aldolase_TIM"/>
</dbReference>
<protein>
    <recommendedName>
        <fullName evidence="2">Probable nitronate monooxygenase</fullName>
    </recommendedName>
</protein>
<evidence type="ECO:0000313" key="6">
    <source>
        <dbReference type="EMBL" id="MBC8576129.1"/>
    </source>
</evidence>
<dbReference type="SUPFAM" id="SSF51412">
    <property type="entry name" value="Inosine monophosphate dehydrogenase (IMPDH)"/>
    <property type="match status" value="1"/>
</dbReference>
<evidence type="ECO:0000256" key="2">
    <source>
        <dbReference type="ARBA" id="ARBA00013457"/>
    </source>
</evidence>
<dbReference type="PANTHER" id="PTHR32332">
    <property type="entry name" value="2-NITROPROPANE DIOXYGENASE"/>
    <property type="match status" value="1"/>
</dbReference>